<name>A0A418Q2K9_9SPHN</name>
<dbReference type="OrthoDB" id="7408224at2"/>
<proteinExistence type="predicted"/>
<keyword evidence="3" id="KW-1185">Reference proteome</keyword>
<gene>
    <name evidence="2" type="ORF">D3M59_03650</name>
</gene>
<evidence type="ECO:0008006" key="4">
    <source>
        <dbReference type="Google" id="ProtNLM"/>
    </source>
</evidence>
<comment type="caution">
    <text evidence="2">The sequence shown here is derived from an EMBL/GenBank/DDBJ whole genome shotgun (WGS) entry which is preliminary data.</text>
</comment>
<dbReference type="AlphaFoldDB" id="A0A418Q2K9"/>
<dbReference type="Proteomes" id="UP000285023">
    <property type="component" value="Unassembled WGS sequence"/>
</dbReference>
<evidence type="ECO:0000313" key="3">
    <source>
        <dbReference type="Proteomes" id="UP000285023"/>
    </source>
</evidence>
<sequence>MKQLLALAGAASLLSTAPAYAKPGKGNPQAIGHVGYSTDGCSPGFARKNNGCLPPGQAKKLDNVGQRWPGSYGRMWSYDQLPYDLRSRYCFDPSDRYYYGEGYLYQFDPRTMLIQQVVSALLR</sequence>
<organism evidence="2 3">
    <name type="scientific">Sphingomonas edaphi</name>
    <dbReference type="NCBI Taxonomy" id="2315689"/>
    <lineage>
        <taxon>Bacteria</taxon>
        <taxon>Pseudomonadati</taxon>
        <taxon>Pseudomonadota</taxon>
        <taxon>Alphaproteobacteria</taxon>
        <taxon>Sphingomonadales</taxon>
        <taxon>Sphingomonadaceae</taxon>
        <taxon>Sphingomonas</taxon>
    </lineage>
</organism>
<feature type="chain" id="PRO_5019251594" description="DUF1236 domain-containing protein" evidence="1">
    <location>
        <begin position="22"/>
        <end position="123"/>
    </location>
</feature>
<evidence type="ECO:0000256" key="1">
    <source>
        <dbReference type="SAM" id="SignalP"/>
    </source>
</evidence>
<dbReference type="RefSeq" id="WP_119531670.1">
    <property type="nucleotide sequence ID" value="NZ_QXTF01000001.1"/>
</dbReference>
<feature type="signal peptide" evidence="1">
    <location>
        <begin position="1"/>
        <end position="21"/>
    </location>
</feature>
<dbReference type="EMBL" id="QXTF01000001">
    <property type="protein sequence ID" value="RIX32081.1"/>
    <property type="molecule type" value="Genomic_DNA"/>
</dbReference>
<protein>
    <recommendedName>
        <fullName evidence="4">DUF1236 domain-containing protein</fullName>
    </recommendedName>
</protein>
<dbReference type="Gene3D" id="3.10.450.160">
    <property type="entry name" value="inner membrane protein cigr"/>
    <property type="match status" value="1"/>
</dbReference>
<evidence type="ECO:0000313" key="2">
    <source>
        <dbReference type="EMBL" id="RIX32081.1"/>
    </source>
</evidence>
<keyword evidence="1" id="KW-0732">Signal</keyword>
<reference evidence="2 3" key="1">
    <citation type="submission" date="2018-09" db="EMBL/GenBank/DDBJ databases">
        <title>Sphingomonas sp. DAC4.</title>
        <authorList>
            <person name="Seo T."/>
        </authorList>
    </citation>
    <scope>NUCLEOTIDE SEQUENCE [LARGE SCALE GENOMIC DNA]</scope>
    <source>
        <strain evidence="2 3">DAC4</strain>
    </source>
</reference>
<accession>A0A418Q2K9</accession>